<dbReference type="PANTHER" id="PTHR33669">
    <property type="entry name" value="PROTEIN NEGATIVE REGULATOR OF RESISTANCE"/>
    <property type="match status" value="1"/>
</dbReference>
<evidence type="ECO:0000313" key="5">
    <source>
        <dbReference type="EMBL" id="OEL35952.1"/>
    </source>
</evidence>
<dbReference type="OrthoDB" id="696460at2759"/>
<dbReference type="InterPro" id="IPR031425">
    <property type="entry name" value="NPR1/NH1-interacting"/>
</dbReference>
<sequence length="197" mass="20451">MEGGKKRARRGVEKAAVRPVPPAGCGDADAAPSPARKVPLPDAAALPPPADDEPVAAAEESGAGASRVEEVDDDDDEQVERFYALLANIRALRGLPPYVASAGASCGGGDAGDTATRKRTRHAEPPWRPAFRMEDFEEPAAPAPPSSVRQQTRTRAADDDDDHDGESASGARPAVLVAPSSSLPHAAVRFDNGCNKA</sequence>
<comment type="similarity">
    <text evidence="2">Belongs to the NPR1-interactor family.</text>
</comment>
<dbReference type="GO" id="GO:0010112">
    <property type="term" value="P:regulation of systemic acquired resistance"/>
    <property type="evidence" value="ECO:0007669"/>
    <property type="project" value="InterPro"/>
</dbReference>
<evidence type="ECO:0000256" key="1">
    <source>
        <dbReference type="ARBA" id="ARBA00004123"/>
    </source>
</evidence>
<reference evidence="5 6" key="1">
    <citation type="submission" date="2016-09" db="EMBL/GenBank/DDBJ databases">
        <title>The draft genome of Dichanthelium oligosanthes: A C3 panicoid grass species.</title>
        <authorList>
            <person name="Studer A.J."/>
            <person name="Schnable J.C."/>
            <person name="Brutnell T.P."/>
        </authorList>
    </citation>
    <scope>NUCLEOTIDE SEQUENCE [LARGE SCALE GENOMIC DNA]</scope>
    <source>
        <strain evidence="6">cv. Kellogg 1175</strain>
        <tissue evidence="5">Leaf</tissue>
    </source>
</reference>
<keyword evidence="6" id="KW-1185">Reference proteome</keyword>
<gene>
    <name evidence="5" type="ORF">BAE44_0003029</name>
</gene>
<comment type="subcellular location">
    <subcellularLocation>
        <location evidence="1">Nucleus</location>
    </subcellularLocation>
</comment>
<evidence type="ECO:0000256" key="3">
    <source>
        <dbReference type="ARBA" id="ARBA00023242"/>
    </source>
</evidence>
<accession>A0A1E5WEY5</accession>
<evidence type="ECO:0008006" key="7">
    <source>
        <dbReference type="Google" id="ProtNLM"/>
    </source>
</evidence>
<name>A0A1E5WEY5_9POAL</name>
<evidence type="ECO:0000313" key="6">
    <source>
        <dbReference type="Proteomes" id="UP000095767"/>
    </source>
</evidence>
<dbReference type="PANTHER" id="PTHR33669:SF4">
    <property type="entry name" value="NRR REPRESSOR HOMOLOG 2"/>
    <property type="match status" value="1"/>
</dbReference>
<proteinExistence type="inferred from homology"/>
<feature type="compositionally biased region" description="Low complexity" evidence="4">
    <location>
        <begin position="23"/>
        <end position="45"/>
    </location>
</feature>
<dbReference type="AlphaFoldDB" id="A0A1E5WEY5"/>
<evidence type="ECO:0000256" key="2">
    <source>
        <dbReference type="ARBA" id="ARBA00009937"/>
    </source>
</evidence>
<evidence type="ECO:0000256" key="4">
    <source>
        <dbReference type="SAM" id="MobiDB-lite"/>
    </source>
</evidence>
<feature type="region of interest" description="Disordered" evidence="4">
    <location>
        <begin position="1"/>
        <end position="76"/>
    </location>
</feature>
<dbReference type="EMBL" id="LWDX02010507">
    <property type="protein sequence ID" value="OEL35952.1"/>
    <property type="molecule type" value="Genomic_DNA"/>
</dbReference>
<feature type="compositionally biased region" description="Low complexity" evidence="4">
    <location>
        <begin position="55"/>
        <end position="66"/>
    </location>
</feature>
<dbReference type="Pfam" id="PF15699">
    <property type="entry name" value="NPR1_interact"/>
    <property type="match status" value="1"/>
</dbReference>
<dbReference type="Proteomes" id="UP000095767">
    <property type="component" value="Unassembled WGS sequence"/>
</dbReference>
<protein>
    <recommendedName>
        <fullName evidence="7">NRR repressor homolog 1</fullName>
    </recommendedName>
</protein>
<organism evidence="5 6">
    <name type="scientific">Dichanthelium oligosanthes</name>
    <dbReference type="NCBI Taxonomy" id="888268"/>
    <lineage>
        <taxon>Eukaryota</taxon>
        <taxon>Viridiplantae</taxon>
        <taxon>Streptophyta</taxon>
        <taxon>Embryophyta</taxon>
        <taxon>Tracheophyta</taxon>
        <taxon>Spermatophyta</taxon>
        <taxon>Magnoliopsida</taxon>
        <taxon>Liliopsida</taxon>
        <taxon>Poales</taxon>
        <taxon>Poaceae</taxon>
        <taxon>PACMAD clade</taxon>
        <taxon>Panicoideae</taxon>
        <taxon>Panicodae</taxon>
        <taxon>Paniceae</taxon>
        <taxon>Dichantheliinae</taxon>
        <taxon>Dichanthelium</taxon>
    </lineage>
</organism>
<keyword evidence="3" id="KW-0539">Nucleus</keyword>
<feature type="region of interest" description="Disordered" evidence="4">
    <location>
        <begin position="101"/>
        <end position="197"/>
    </location>
</feature>
<dbReference type="GO" id="GO:0005634">
    <property type="term" value="C:nucleus"/>
    <property type="evidence" value="ECO:0007669"/>
    <property type="project" value="UniProtKB-SubCell"/>
</dbReference>
<comment type="caution">
    <text evidence="5">The sequence shown here is derived from an EMBL/GenBank/DDBJ whole genome shotgun (WGS) entry which is preliminary data.</text>
</comment>